<name>A0ABW6ET32_9ACTN</name>
<gene>
    <name evidence="1" type="ORF">ACFWSS_32255</name>
</gene>
<evidence type="ECO:0000313" key="2">
    <source>
        <dbReference type="Proteomes" id="UP001598251"/>
    </source>
</evidence>
<keyword evidence="2" id="KW-1185">Reference proteome</keyword>
<protein>
    <submittedName>
        <fullName evidence="1">Uncharacterized protein</fullName>
    </submittedName>
</protein>
<organism evidence="1 2">
    <name type="scientific">Streptomyces sindenensis</name>
    <dbReference type="NCBI Taxonomy" id="67363"/>
    <lineage>
        <taxon>Bacteria</taxon>
        <taxon>Bacillati</taxon>
        <taxon>Actinomycetota</taxon>
        <taxon>Actinomycetes</taxon>
        <taxon>Kitasatosporales</taxon>
        <taxon>Streptomycetaceae</taxon>
        <taxon>Streptomyces</taxon>
    </lineage>
</organism>
<reference evidence="1 2" key="1">
    <citation type="submission" date="2024-09" db="EMBL/GenBank/DDBJ databases">
        <title>The Natural Products Discovery Center: Release of the First 8490 Sequenced Strains for Exploring Actinobacteria Biosynthetic Diversity.</title>
        <authorList>
            <person name="Kalkreuter E."/>
            <person name="Kautsar S.A."/>
            <person name="Yang D."/>
            <person name="Bader C.D."/>
            <person name="Teijaro C.N."/>
            <person name="Fluegel L."/>
            <person name="Davis C.M."/>
            <person name="Simpson J.R."/>
            <person name="Lauterbach L."/>
            <person name="Steele A.D."/>
            <person name="Gui C."/>
            <person name="Meng S."/>
            <person name="Li G."/>
            <person name="Viehrig K."/>
            <person name="Ye F."/>
            <person name="Su P."/>
            <person name="Kiefer A.F."/>
            <person name="Nichols A."/>
            <person name="Cepeda A.J."/>
            <person name="Yan W."/>
            <person name="Fan B."/>
            <person name="Jiang Y."/>
            <person name="Adhikari A."/>
            <person name="Zheng C.-J."/>
            <person name="Schuster L."/>
            <person name="Cowan T.M."/>
            <person name="Smanski M.J."/>
            <person name="Chevrette M.G."/>
            <person name="De Carvalho L.P.S."/>
            <person name="Shen B."/>
        </authorList>
    </citation>
    <scope>NUCLEOTIDE SEQUENCE [LARGE SCALE GENOMIC DNA]</scope>
    <source>
        <strain evidence="1 2">NPDC058546</strain>
    </source>
</reference>
<comment type="caution">
    <text evidence="1">The sequence shown here is derived from an EMBL/GenBank/DDBJ whole genome shotgun (WGS) entry which is preliminary data.</text>
</comment>
<proteinExistence type="predicted"/>
<accession>A0ABW6ET32</accession>
<sequence length="128" mass="13643">MNRQTACGAVVQLTLDTITAVRQATALSGGAGLPELIHTVLRCPLQRHPADVDHQALVSELFARAPGDIWAAWAGQRQPHTLTEADYCTAENGPASLCLLVERHHGAHSWELAPPAPRQLTAAWGTAA</sequence>
<dbReference type="RefSeq" id="WP_382830911.1">
    <property type="nucleotide sequence ID" value="NZ_JBHXLY010000046.1"/>
</dbReference>
<dbReference type="Proteomes" id="UP001598251">
    <property type="component" value="Unassembled WGS sequence"/>
</dbReference>
<evidence type="ECO:0000313" key="1">
    <source>
        <dbReference type="EMBL" id="MFD4217549.1"/>
    </source>
</evidence>
<dbReference type="EMBL" id="JBHXOF010000033">
    <property type="protein sequence ID" value="MFD4217549.1"/>
    <property type="molecule type" value="Genomic_DNA"/>
</dbReference>